<dbReference type="EC" id="2.7.13.3" evidence="2"/>
<keyword evidence="12" id="KW-1185">Reference proteome</keyword>
<dbReference type="PANTHER" id="PTHR24421:SF10">
    <property type="entry name" value="NITRATE_NITRITE SENSOR PROTEIN NARQ"/>
    <property type="match status" value="1"/>
</dbReference>
<evidence type="ECO:0000256" key="4">
    <source>
        <dbReference type="ARBA" id="ARBA00022679"/>
    </source>
</evidence>
<evidence type="ECO:0000256" key="6">
    <source>
        <dbReference type="ARBA" id="ARBA00022777"/>
    </source>
</evidence>
<comment type="caution">
    <text evidence="11">The sequence shown here is derived from an EMBL/GenBank/DDBJ whole genome shotgun (WGS) entry which is preliminary data.</text>
</comment>
<dbReference type="InterPro" id="IPR011712">
    <property type="entry name" value="Sig_transdc_His_kin_sub3_dim/P"/>
</dbReference>
<dbReference type="PANTHER" id="PTHR24421">
    <property type="entry name" value="NITRATE/NITRITE SENSOR PROTEIN NARX-RELATED"/>
    <property type="match status" value="1"/>
</dbReference>
<comment type="catalytic activity">
    <reaction evidence="1">
        <text>ATP + protein L-histidine = ADP + protein N-phospho-L-histidine.</text>
        <dbReference type="EC" id="2.7.13.3"/>
    </reaction>
</comment>
<dbReference type="InterPro" id="IPR050482">
    <property type="entry name" value="Sensor_HK_TwoCompSys"/>
</dbReference>
<dbReference type="CDD" id="cd16917">
    <property type="entry name" value="HATPase_UhpB-NarQ-NarX-like"/>
    <property type="match status" value="1"/>
</dbReference>
<keyword evidence="9" id="KW-1133">Transmembrane helix</keyword>
<feature type="transmembrane region" description="Helical" evidence="9">
    <location>
        <begin position="15"/>
        <end position="34"/>
    </location>
</feature>
<evidence type="ECO:0000256" key="3">
    <source>
        <dbReference type="ARBA" id="ARBA00022553"/>
    </source>
</evidence>
<keyword evidence="9" id="KW-0812">Transmembrane</keyword>
<feature type="domain" description="Signal transduction histidine kinase subgroup 3 dimerisation and phosphoacceptor" evidence="10">
    <location>
        <begin position="193"/>
        <end position="258"/>
    </location>
</feature>
<evidence type="ECO:0000256" key="5">
    <source>
        <dbReference type="ARBA" id="ARBA00022741"/>
    </source>
</evidence>
<evidence type="ECO:0000256" key="8">
    <source>
        <dbReference type="ARBA" id="ARBA00023012"/>
    </source>
</evidence>
<evidence type="ECO:0000259" key="10">
    <source>
        <dbReference type="Pfam" id="PF07730"/>
    </source>
</evidence>
<dbReference type="GO" id="GO:0046983">
    <property type="term" value="F:protein dimerization activity"/>
    <property type="evidence" value="ECO:0007669"/>
    <property type="project" value="InterPro"/>
</dbReference>
<keyword evidence="6 11" id="KW-0418">Kinase</keyword>
<dbReference type="GO" id="GO:0005524">
    <property type="term" value="F:ATP binding"/>
    <property type="evidence" value="ECO:0007669"/>
    <property type="project" value="UniProtKB-KW"/>
</dbReference>
<keyword evidence="3" id="KW-0597">Phosphoprotein</keyword>
<dbReference type="InterPro" id="IPR036890">
    <property type="entry name" value="HATPase_C_sf"/>
</dbReference>
<feature type="transmembrane region" description="Helical" evidence="9">
    <location>
        <begin position="114"/>
        <end position="134"/>
    </location>
</feature>
<dbReference type="GO" id="GO:0000155">
    <property type="term" value="F:phosphorelay sensor kinase activity"/>
    <property type="evidence" value="ECO:0007669"/>
    <property type="project" value="InterPro"/>
</dbReference>
<name>A0A4V2ERM4_9PSEU</name>
<dbReference type="Pfam" id="PF07730">
    <property type="entry name" value="HisKA_3"/>
    <property type="match status" value="1"/>
</dbReference>
<feature type="transmembrane region" description="Helical" evidence="9">
    <location>
        <begin position="141"/>
        <end position="159"/>
    </location>
</feature>
<dbReference type="Proteomes" id="UP000294257">
    <property type="component" value="Unassembled WGS sequence"/>
</dbReference>
<reference evidence="11 12" key="1">
    <citation type="submission" date="2019-02" db="EMBL/GenBank/DDBJ databases">
        <title>Genomic Encyclopedia of Type Strains, Phase IV (KMG-IV): sequencing the most valuable type-strain genomes for metagenomic binning, comparative biology and taxonomic classification.</title>
        <authorList>
            <person name="Goeker M."/>
        </authorList>
    </citation>
    <scope>NUCLEOTIDE SEQUENCE [LARGE SCALE GENOMIC DNA]</scope>
    <source>
        <strain evidence="11 12">DSM 101727</strain>
    </source>
</reference>
<proteinExistence type="predicted"/>
<organism evidence="11 12">
    <name type="scientific">Herbihabitans rhizosphaerae</name>
    <dbReference type="NCBI Taxonomy" id="1872711"/>
    <lineage>
        <taxon>Bacteria</taxon>
        <taxon>Bacillati</taxon>
        <taxon>Actinomycetota</taxon>
        <taxon>Actinomycetes</taxon>
        <taxon>Pseudonocardiales</taxon>
        <taxon>Pseudonocardiaceae</taxon>
        <taxon>Herbihabitans</taxon>
    </lineage>
</organism>
<evidence type="ECO:0000256" key="7">
    <source>
        <dbReference type="ARBA" id="ARBA00022840"/>
    </source>
</evidence>
<sequence length="395" mass="41944">MGRVTDSAVPRARRWDVLVAVVCFGVGSILYSGLPVSLPAVPFLPVAGFPSLVLLAVMCVGQVFRTTYPVPGLLVGLVAAVIDVALGLSLPVLLVLTDLLYCATLYGSRRTSRVIMVLTGTLVLTTAVVSMSFADDWRRGVLTILQVCPIPLIPVWWAVNVRTQREIAESERARADDVARIAELDRQAAVGAERSRMARDLHDVIAGQLSAIAIQTEALLSTVDDMPERARTVLKSVRHNSVASLTEMRAMIGLLRSDDTESMERTAPARLRDLDPLIDSARAAGLRVRVESTVDGELPAAVDLSAYRIVQEALTNAVKHAPGAAASVSVRGCEGTLVLEVVNELTGSSSGTGGGTGLATMAERAQAVGGTLVSAGRHDDRWLVRAELPVGEEKA</sequence>
<keyword evidence="7" id="KW-0067">ATP-binding</keyword>
<dbReference type="EMBL" id="SGWQ01000012">
    <property type="protein sequence ID" value="RZS32459.1"/>
    <property type="molecule type" value="Genomic_DNA"/>
</dbReference>
<evidence type="ECO:0000313" key="12">
    <source>
        <dbReference type="Proteomes" id="UP000294257"/>
    </source>
</evidence>
<evidence type="ECO:0000256" key="9">
    <source>
        <dbReference type="SAM" id="Phobius"/>
    </source>
</evidence>
<feature type="transmembrane region" description="Helical" evidence="9">
    <location>
        <begin position="40"/>
        <end position="61"/>
    </location>
</feature>
<evidence type="ECO:0000256" key="1">
    <source>
        <dbReference type="ARBA" id="ARBA00000085"/>
    </source>
</evidence>
<dbReference type="OrthoDB" id="227596at2"/>
<evidence type="ECO:0000313" key="11">
    <source>
        <dbReference type="EMBL" id="RZS32459.1"/>
    </source>
</evidence>
<keyword evidence="4" id="KW-0808">Transferase</keyword>
<keyword evidence="5" id="KW-0547">Nucleotide-binding</keyword>
<gene>
    <name evidence="11" type="ORF">EV193_11293</name>
</gene>
<dbReference type="Gene3D" id="3.30.565.10">
    <property type="entry name" value="Histidine kinase-like ATPase, C-terminal domain"/>
    <property type="match status" value="1"/>
</dbReference>
<dbReference type="GO" id="GO:0016020">
    <property type="term" value="C:membrane"/>
    <property type="evidence" value="ECO:0007669"/>
    <property type="project" value="InterPro"/>
</dbReference>
<dbReference type="SUPFAM" id="SSF55874">
    <property type="entry name" value="ATPase domain of HSP90 chaperone/DNA topoisomerase II/histidine kinase"/>
    <property type="match status" value="1"/>
</dbReference>
<accession>A0A4V2ERM4</accession>
<dbReference type="Gene3D" id="1.20.5.1930">
    <property type="match status" value="1"/>
</dbReference>
<protein>
    <recommendedName>
        <fullName evidence="2">histidine kinase</fullName>
        <ecNumber evidence="2">2.7.13.3</ecNumber>
    </recommendedName>
</protein>
<keyword evidence="8" id="KW-0902">Two-component regulatory system</keyword>
<feature type="transmembrane region" description="Helical" evidence="9">
    <location>
        <begin position="73"/>
        <end position="94"/>
    </location>
</feature>
<evidence type="ECO:0000256" key="2">
    <source>
        <dbReference type="ARBA" id="ARBA00012438"/>
    </source>
</evidence>
<dbReference type="AlphaFoldDB" id="A0A4V2ERM4"/>
<keyword evidence="9" id="KW-0472">Membrane</keyword>